<dbReference type="HOGENOM" id="CLU_1778565_0_0_1"/>
<dbReference type="Proteomes" id="UP000053989">
    <property type="component" value="Unassembled WGS sequence"/>
</dbReference>
<accession>A0A0C2ZN39</accession>
<protein>
    <submittedName>
        <fullName evidence="1">Uncharacterized protein</fullName>
    </submittedName>
</protein>
<gene>
    <name evidence="1" type="ORF">SCLCIDRAFT_402636</name>
</gene>
<name>A0A0C2ZN39_9AGAM</name>
<dbReference type="InParanoid" id="A0A0C2ZN39"/>
<proteinExistence type="predicted"/>
<organism evidence="1 2">
    <name type="scientific">Scleroderma citrinum Foug A</name>
    <dbReference type="NCBI Taxonomy" id="1036808"/>
    <lineage>
        <taxon>Eukaryota</taxon>
        <taxon>Fungi</taxon>
        <taxon>Dikarya</taxon>
        <taxon>Basidiomycota</taxon>
        <taxon>Agaricomycotina</taxon>
        <taxon>Agaricomycetes</taxon>
        <taxon>Agaricomycetidae</taxon>
        <taxon>Boletales</taxon>
        <taxon>Sclerodermatineae</taxon>
        <taxon>Sclerodermataceae</taxon>
        <taxon>Scleroderma</taxon>
    </lineage>
</organism>
<reference evidence="2" key="2">
    <citation type="submission" date="2015-01" db="EMBL/GenBank/DDBJ databases">
        <title>Evolutionary Origins and Diversification of the Mycorrhizal Mutualists.</title>
        <authorList>
            <consortium name="DOE Joint Genome Institute"/>
            <consortium name="Mycorrhizal Genomics Consortium"/>
            <person name="Kohler A."/>
            <person name="Kuo A."/>
            <person name="Nagy L.G."/>
            <person name="Floudas D."/>
            <person name="Copeland A."/>
            <person name="Barry K.W."/>
            <person name="Cichocki N."/>
            <person name="Veneault-Fourrey C."/>
            <person name="LaButti K."/>
            <person name="Lindquist E.A."/>
            <person name="Lipzen A."/>
            <person name="Lundell T."/>
            <person name="Morin E."/>
            <person name="Murat C."/>
            <person name="Riley R."/>
            <person name="Ohm R."/>
            <person name="Sun H."/>
            <person name="Tunlid A."/>
            <person name="Henrissat B."/>
            <person name="Grigoriev I.V."/>
            <person name="Hibbett D.S."/>
            <person name="Martin F."/>
        </authorList>
    </citation>
    <scope>NUCLEOTIDE SEQUENCE [LARGE SCALE GENOMIC DNA]</scope>
    <source>
        <strain evidence="2">Foug A</strain>
    </source>
</reference>
<dbReference type="AlphaFoldDB" id="A0A0C2ZN39"/>
<keyword evidence="2" id="KW-1185">Reference proteome</keyword>
<dbReference type="EMBL" id="KN822164">
    <property type="protein sequence ID" value="KIM54042.1"/>
    <property type="molecule type" value="Genomic_DNA"/>
</dbReference>
<reference evidence="1 2" key="1">
    <citation type="submission" date="2014-04" db="EMBL/GenBank/DDBJ databases">
        <authorList>
            <consortium name="DOE Joint Genome Institute"/>
            <person name="Kuo A."/>
            <person name="Kohler A."/>
            <person name="Nagy L.G."/>
            <person name="Floudas D."/>
            <person name="Copeland A."/>
            <person name="Barry K.W."/>
            <person name="Cichocki N."/>
            <person name="Veneault-Fourrey C."/>
            <person name="LaButti K."/>
            <person name="Lindquist E.A."/>
            <person name="Lipzen A."/>
            <person name="Lundell T."/>
            <person name="Morin E."/>
            <person name="Murat C."/>
            <person name="Sun H."/>
            <person name="Tunlid A."/>
            <person name="Henrissat B."/>
            <person name="Grigoriev I.V."/>
            <person name="Hibbett D.S."/>
            <person name="Martin F."/>
            <person name="Nordberg H.P."/>
            <person name="Cantor M.N."/>
            <person name="Hua S.X."/>
        </authorList>
    </citation>
    <scope>NUCLEOTIDE SEQUENCE [LARGE SCALE GENOMIC DNA]</scope>
    <source>
        <strain evidence="1 2">Foug A</strain>
    </source>
</reference>
<evidence type="ECO:0000313" key="1">
    <source>
        <dbReference type="EMBL" id="KIM54042.1"/>
    </source>
</evidence>
<sequence length="146" mass="16624">MVSAQPYYIANCIQAMPSHTHQCITPVSKTANAMAFPLIERITRPCQHLYMAVDRTHKDSCSQCPQRNRRRLYILIDETLIASRVVLLFIMWCSPEFGRLLAFMPSTSDRSELRNPETAPTRTLVLGKYLLGAPYTFTQQRTSVAS</sequence>
<evidence type="ECO:0000313" key="2">
    <source>
        <dbReference type="Proteomes" id="UP000053989"/>
    </source>
</evidence>